<evidence type="ECO:0000256" key="4">
    <source>
        <dbReference type="ARBA" id="ARBA00023237"/>
    </source>
</evidence>
<dbReference type="Proteomes" id="UP000252631">
    <property type="component" value="Unassembled WGS sequence"/>
</dbReference>
<evidence type="ECO:0000259" key="7">
    <source>
        <dbReference type="Pfam" id="PF13505"/>
    </source>
</evidence>
<dbReference type="EMBL" id="UFQQ01000008">
    <property type="protein sequence ID" value="SSW90764.1"/>
    <property type="molecule type" value="Genomic_DNA"/>
</dbReference>
<reference evidence="8 11" key="2">
    <citation type="submission" date="2018-07" db="EMBL/GenBank/DDBJ databases">
        <title>Genomic Encyclopedia of Archaeal and Bacterial Type Strains, Phase II (KMG-II): from individual species to whole genera.</title>
        <authorList>
            <person name="Goeker M."/>
        </authorList>
    </citation>
    <scope>NUCLEOTIDE SEQUENCE [LARGE SCALE GENOMIC DNA]</scope>
    <source>
        <strain evidence="8 11">JA575</strain>
    </source>
</reference>
<dbReference type="PANTHER" id="PTHR34001">
    <property type="entry name" value="BLL7405 PROTEIN"/>
    <property type="match status" value="1"/>
</dbReference>
<evidence type="ECO:0000313" key="9">
    <source>
        <dbReference type="EMBL" id="SSW90764.1"/>
    </source>
</evidence>
<keyword evidence="4" id="KW-0998">Cell outer membrane</keyword>
<comment type="similarity">
    <text evidence="5">Belongs to the Omp25/RopB family.</text>
</comment>
<dbReference type="OrthoDB" id="9815357at2"/>
<keyword evidence="2 6" id="KW-0732">Signal</keyword>
<evidence type="ECO:0000256" key="3">
    <source>
        <dbReference type="ARBA" id="ARBA00023136"/>
    </source>
</evidence>
<dbReference type="EMBL" id="QRDT01000008">
    <property type="protein sequence ID" value="RED36204.1"/>
    <property type="molecule type" value="Genomic_DNA"/>
</dbReference>
<dbReference type="SUPFAM" id="SSF56925">
    <property type="entry name" value="OMPA-like"/>
    <property type="match status" value="1"/>
</dbReference>
<evidence type="ECO:0000313" key="11">
    <source>
        <dbReference type="Proteomes" id="UP000256343"/>
    </source>
</evidence>
<keyword evidence="11" id="KW-1185">Reference proteome</keyword>
<name>A0A336JT44_9BRAD</name>
<feature type="signal peptide" evidence="6">
    <location>
        <begin position="1"/>
        <end position="21"/>
    </location>
</feature>
<organism evidence="9 10">
    <name type="scientific">Rhodopseudomonas pentothenatexigens</name>
    <dbReference type="NCBI Taxonomy" id="999699"/>
    <lineage>
        <taxon>Bacteria</taxon>
        <taxon>Pseudomonadati</taxon>
        <taxon>Pseudomonadota</taxon>
        <taxon>Alphaproteobacteria</taxon>
        <taxon>Hyphomicrobiales</taxon>
        <taxon>Nitrobacteraceae</taxon>
        <taxon>Rhodopseudomonas</taxon>
    </lineage>
</organism>
<dbReference type="PANTHER" id="PTHR34001:SF3">
    <property type="entry name" value="BLL7405 PROTEIN"/>
    <property type="match status" value="1"/>
</dbReference>
<dbReference type="InterPro" id="IPR051692">
    <property type="entry name" value="OMP-like"/>
</dbReference>
<feature type="domain" description="Outer membrane protein beta-barrel" evidence="7">
    <location>
        <begin position="10"/>
        <end position="230"/>
    </location>
</feature>
<dbReference type="RefSeq" id="WP_114357829.1">
    <property type="nucleotide sequence ID" value="NZ_QRDT01000008.1"/>
</dbReference>
<dbReference type="Proteomes" id="UP000256343">
    <property type="component" value="Unassembled WGS sequence"/>
</dbReference>
<evidence type="ECO:0000256" key="6">
    <source>
        <dbReference type="SAM" id="SignalP"/>
    </source>
</evidence>
<dbReference type="InterPro" id="IPR011250">
    <property type="entry name" value="OMP/PagP_B-barrel"/>
</dbReference>
<protein>
    <submittedName>
        <fullName evidence="9">Outer membrane immunogenic protein</fullName>
    </submittedName>
</protein>
<accession>A0A336JT44</accession>
<comment type="subcellular location">
    <subcellularLocation>
        <location evidence="1">Cell outer membrane</location>
    </subcellularLocation>
</comment>
<evidence type="ECO:0000313" key="10">
    <source>
        <dbReference type="Proteomes" id="UP000252631"/>
    </source>
</evidence>
<dbReference type="InterPro" id="IPR027385">
    <property type="entry name" value="Beta-barrel_OMP"/>
</dbReference>
<evidence type="ECO:0000256" key="5">
    <source>
        <dbReference type="ARBA" id="ARBA00038306"/>
    </source>
</evidence>
<dbReference type="AlphaFoldDB" id="A0A336JT44"/>
<feature type="chain" id="PRO_5016313192" evidence="6">
    <location>
        <begin position="22"/>
        <end position="231"/>
    </location>
</feature>
<evidence type="ECO:0000313" key="8">
    <source>
        <dbReference type="EMBL" id="RED36204.1"/>
    </source>
</evidence>
<proteinExistence type="inferred from homology"/>
<dbReference type="Pfam" id="PF13505">
    <property type="entry name" value="OMP_b-brl"/>
    <property type="match status" value="1"/>
</dbReference>
<gene>
    <name evidence="8" type="ORF">BJ125_108139</name>
    <name evidence="9" type="ORF">SAMN05892882_108139</name>
</gene>
<keyword evidence="3" id="KW-0472">Membrane</keyword>
<sequence>MRKILMAGVAFAALNVASAQAADLAARPYTKAPIAPAVVGYNWSGFYAGVMGGYGWSDRVSVGGLTTSSSDLQGGFGGGQIGYNWQAPGSQWVWGLEVDAAGSDIKYSETGFIGIFPVSLEDKVRSFGSVTGRIGFTTGPALFYAKGGYAWADNRISLTVLGLNYTESKVLSGWTVGAGVEYMFAPNWSVKGEYMYADYGTSTYLTGVVAGGVDLGATTHTVKGGINYHFQ</sequence>
<reference evidence="9 10" key="1">
    <citation type="submission" date="2017-08" db="EMBL/GenBank/DDBJ databases">
        <authorList>
            <person name="de Groot N.N."/>
        </authorList>
    </citation>
    <scope>NUCLEOTIDE SEQUENCE [LARGE SCALE GENOMIC DNA]</scope>
    <source>
        <strain evidence="9 10">JA575</strain>
    </source>
</reference>
<dbReference type="Gene3D" id="2.40.160.20">
    <property type="match status" value="1"/>
</dbReference>
<dbReference type="GO" id="GO:0009279">
    <property type="term" value="C:cell outer membrane"/>
    <property type="evidence" value="ECO:0007669"/>
    <property type="project" value="UniProtKB-SubCell"/>
</dbReference>
<evidence type="ECO:0000256" key="2">
    <source>
        <dbReference type="ARBA" id="ARBA00022729"/>
    </source>
</evidence>
<evidence type="ECO:0000256" key="1">
    <source>
        <dbReference type="ARBA" id="ARBA00004442"/>
    </source>
</evidence>